<feature type="binding site" evidence="6">
    <location>
        <position position="274"/>
    </location>
    <ligand>
        <name>Mg(2+)</name>
        <dbReference type="ChEBI" id="CHEBI:18420"/>
        <label>1</label>
    </ligand>
</feature>
<proteinExistence type="inferred from homology"/>
<keyword evidence="4 6" id="KW-0460">Magnesium</keyword>
<dbReference type="PANTHER" id="PTHR43250:SF2">
    <property type="entry name" value="EXODEOXYRIBONUCLEASE III"/>
    <property type="match status" value="1"/>
</dbReference>
<dbReference type="Gene3D" id="3.60.10.10">
    <property type="entry name" value="Endonuclease/exonuclease/phosphatase"/>
    <property type="match status" value="1"/>
</dbReference>
<sequence>MNWGLRTIHLVLVQPAAALLYAASVLSSRALGVTTLNVNGLRSALKKGLLGWLEQHSPDVVLLQEVRADPMPEVFAALGYASCWHPAQKPGYSGVALLSRRGLSDVQVGMNDPEVDAEGRVLSALVEGVRFASVYLPSGASAEHRQLFKERVLVDFARWTAAHLPGDAGVERPPLVIGGDFNVAHTELDIHNWRGNLKSPGFLPHERAWLSRYLELGLRDSHRDHLGEQREYTWWSNRANAFANNVGWRIDYLFAAGLEVREVWVERRVRFSDHAPLSGTVTW</sequence>
<evidence type="ECO:0000256" key="6">
    <source>
        <dbReference type="PIRSR" id="PIRSR604808-2"/>
    </source>
</evidence>
<dbReference type="InterPro" id="IPR036691">
    <property type="entry name" value="Endo/exonu/phosph_ase_sf"/>
</dbReference>
<dbReference type="KEGG" id="dez:DKM44_04655"/>
<organism evidence="9 10">
    <name type="scientific">Deinococcus irradiatisoli</name>
    <dbReference type="NCBI Taxonomy" id="2202254"/>
    <lineage>
        <taxon>Bacteria</taxon>
        <taxon>Thermotogati</taxon>
        <taxon>Deinococcota</taxon>
        <taxon>Deinococci</taxon>
        <taxon>Deinococcales</taxon>
        <taxon>Deinococcaceae</taxon>
        <taxon>Deinococcus</taxon>
    </lineage>
</organism>
<feature type="binding site" evidence="6">
    <location>
        <position position="182"/>
    </location>
    <ligand>
        <name>Mg(2+)</name>
        <dbReference type="ChEBI" id="CHEBI:18420"/>
        <label>1</label>
    </ligand>
</feature>
<dbReference type="SUPFAM" id="SSF56219">
    <property type="entry name" value="DNase I-like"/>
    <property type="match status" value="1"/>
</dbReference>
<keyword evidence="3" id="KW-0378">Hydrolase</keyword>
<protein>
    <submittedName>
        <fullName evidence="9">Exodeoxyribonuclease III</fullName>
    </submittedName>
</protein>
<feature type="site" description="Interaction with DNA substrate" evidence="7">
    <location>
        <position position="274"/>
    </location>
</feature>
<evidence type="ECO:0000313" key="9">
    <source>
        <dbReference type="EMBL" id="AWN22610.1"/>
    </source>
</evidence>
<evidence type="ECO:0000256" key="1">
    <source>
        <dbReference type="ARBA" id="ARBA00007092"/>
    </source>
</evidence>
<dbReference type="NCBIfam" id="TIGR00195">
    <property type="entry name" value="exoDNase_III"/>
    <property type="match status" value="1"/>
</dbReference>
<dbReference type="NCBIfam" id="TIGR00633">
    <property type="entry name" value="xth"/>
    <property type="match status" value="1"/>
</dbReference>
<dbReference type="Pfam" id="PF03372">
    <property type="entry name" value="Exo_endo_phos"/>
    <property type="match status" value="1"/>
</dbReference>
<evidence type="ECO:0000256" key="5">
    <source>
        <dbReference type="PIRSR" id="PIRSR604808-1"/>
    </source>
</evidence>
<evidence type="ECO:0000256" key="3">
    <source>
        <dbReference type="ARBA" id="ARBA00022801"/>
    </source>
</evidence>
<dbReference type="Proteomes" id="UP000245368">
    <property type="component" value="Chromosome"/>
</dbReference>
<feature type="site" description="Important for catalytic activity" evidence="7">
    <location>
        <position position="251"/>
    </location>
</feature>
<keyword evidence="10" id="KW-1185">Reference proteome</keyword>
<dbReference type="InterPro" id="IPR037493">
    <property type="entry name" value="ExoIII-like"/>
</dbReference>
<feature type="site" description="Transition state stabilizer" evidence="7">
    <location>
        <position position="182"/>
    </location>
</feature>
<feature type="binding site" evidence="6">
    <location>
        <position position="65"/>
    </location>
    <ligand>
        <name>Mg(2+)</name>
        <dbReference type="ChEBI" id="CHEBI:18420"/>
        <label>1</label>
    </ligand>
</feature>
<feature type="domain" description="Endonuclease/exonuclease/phosphatase" evidence="8">
    <location>
        <begin position="35"/>
        <end position="274"/>
    </location>
</feature>
<evidence type="ECO:0000259" key="8">
    <source>
        <dbReference type="Pfam" id="PF03372"/>
    </source>
</evidence>
<comment type="cofactor">
    <cofactor evidence="6">
        <name>Mg(2+)</name>
        <dbReference type="ChEBI" id="CHEBI:18420"/>
    </cofactor>
    <cofactor evidence="6">
        <name>Mn(2+)</name>
        <dbReference type="ChEBI" id="CHEBI:29035"/>
    </cofactor>
    <text evidence="6">Probably binds two magnesium or manganese ions per subunit.</text>
</comment>
<feature type="binding site" evidence="6">
    <location>
        <position position="180"/>
    </location>
    <ligand>
        <name>Mg(2+)</name>
        <dbReference type="ChEBI" id="CHEBI:18420"/>
        <label>1</label>
    </ligand>
</feature>
<keyword evidence="6" id="KW-0464">Manganese</keyword>
<evidence type="ECO:0000256" key="7">
    <source>
        <dbReference type="PIRSR" id="PIRSR604808-3"/>
    </source>
</evidence>
<comment type="similarity">
    <text evidence="1">Belongs to the DNA repair enzymes AP/ExoA family.</text>
</comment>
<reference evidence="9 10" key="1">
    <citation type="submission" date="2018-05" db="EMBL/GenBank/DDBJ databases">
        <title>Complete Genome Sequence of Deinococcus sp. strain 17bor-2.</title>
        <authorList>
            <person name="Srinivasan S."/>
        </authorList>
    </citation>
    <scope>NUCLEOTIDE SEQUENCE [LARGE SCALE GENOMIC DNA]</scope>
    <source>
        <strain evidence="9 10">17bor-2</strain>
    </source>
</reference>
<keyword evidence="2 6" id="KW-0479">Metal-binding</keyword>
<gene>
    <name evidence="9" type="primary">xth</name>
    <name evidence="9" type="ORF">DKM44_04655</name>
</gene>
<feature type="binding site" evidence="6">
    <location>
        <position position="273"/>
    </location>
    <ligand>
        <name>Mg(2+)</name>
        <dbReference type="ChEBI" id="CHEBI:18420"/>
        <label>1</label>
    </ligand>
</feature>
<dbReference type="OrthoDB" id="9803914at2"/>
<feature type="binding site" evidence="6">
    <location>
        <position position="37"/>
    </location>
    <ligand>
        <name>Mg(2+)</name>
        <dbReference type="ChEBI" id="CHEBI:18420"/>
        <label>1</label>
    </ligand>
</feature>
<feature type="active site" description="Proton acceptor" evidence="5">
    <location>
        <position position="274"/>
    </location>
</feature>
<dbReference type="InterPro" id="IPR005135">
    <property type="entry name" value="Endo/exonuclease/phosphatase"/>
</dbReference>
<name>A0A2Z3JGY3_9DEIO</name>
<dbReference type="GO" id="GO:0008311">
    <property type="term" value="F:double-stranded DNA 3'-5' DNA exonuclease activity"/>
    <property type="evidence" value="ECO:0007669"/>
    <property type="project" value="InterPro"/>
</dbReference>
<dbReference type="GO" id="GO:0046872">
    <property type="term" value="F:metal ion binding"/>
    <property type="evidence" value="ECO:0007669"/>
    <property type="project" value="UniProtKB-KW"/>
</dbReference>
<evidence type="ECO:0000256" key="2">
    <source>
        <dbReference type="ARBA" id="ARBA00022723"/>
    </source>
</evidence>
<feature type="active site" description="Proton donor/acceptor" evidence="5">
    <location>
        <position position="180"/>
    </location>
</feature>
<dbReference type="AlphaFoldDB" id="A0A2Z3JGY3"/>
<dbReference type="InterPro" id="IPR004808">
    <property type="entry name" value="AP_endonuc_1"/>
</dbReference>
<evidence type="ECO:0000313" key="10">
    <source>
        <dbReference type="Proteomes" id="UP000245368"/>
    </source>
</evidence>
<evidence type="ECO:0000256" key="4">
    <source>
        <dbReference type="ARBA" id="ARBA00022842"/>
    </source>
</evidence>
<dbReference type="GO" id="GO:0006281">
    <property type="term" value="P:DNA repair"/>
    <property type="evidence" value="ECO:0007669"/>
    <property type="project" value="InterPro"/>
</dbReference>
<dbReference type="EMBL" id="CP029494">
    <property type="protein sequence ID" value="AWN22610.1"/>
    <property type="molecule type" value="Genomic_DNA"/>
</dbReference>
<dbReference type="PROSITE" id="PS51435">
    <property type="entry name" value="AP_NUCLEASE_F1_4"/>
    <property type="match status" value="1"/>
</dbReference>
<feature type="active site" evidence="5">
    <location>
        <position position="135"/>
    </location>
</feature>
<accession>A0A2Z3JGY3</accession>
<dbReference type="PANTHER" id="PTHR43250">
    <property type="entry name" value="EXODEOXYRIBONUCLEASE III"/>
    <property type="match status" value="1"/>
</dbReference>